<reference evidence="1 2" key="1">
    <citation type="journal article" date="2024" name="Plant Biotechnol. J.">
        <title>Genome and CRISPR/Cas9 system of a widespread forest tree (Populus alba) in the world.</title>
        <authorList>
            <person name="Liu Y.J."/>
            <person name="Jiang P.F."/>
            <person name="Han X.M."/>
            <person name="Li X.Y."/>
            <person name="Wang H.M."/>
            <person name="Wang Y.J."/>
            <person name="Wang X.X."/>
            <person name="Zeng Q.Y."/>
        </authorList>
    </citation>
    <scope>NUCLEOTIDE SEQUENCE [LARGE SCALE GENOMIC DNA]</scope>
    <source>
        <strain evidence="2">cv. PAL-ZL1</strain>
    </source>
</reference>
<keyword evidence="2" id="KW-1185">Reference proteome</keyword>
<dbReference type="Proteomes" id="UP000309997">
    <property type="component" value="Unassembled WGS sequence"/>
</dbReference>
<evidence type="ECO:0000313" key="1">
    <source>
        <dbReference type="EMBL" id="KAL3581994.1"/>
    </source>
</evidence>
<protein>
    <submittedName>
        <fullName evidence="1">Uncharacterized protein</fullName>
    </submittedName>
</protein>
<organism evidence="1 2">
    <name type="scientific">Populus alba</name>
    <name type="common">White poplar</name>
    <dbReference type="NCBI Taxonomy" id="43335"/>
    <lineage>
        <taxon>Eukaryota</taxon>
        <taxon>Viridiplantae</taxon>
        <taxon>Streptophyta</taxon>
        <taxon>Embryophyta</taxon>
        <taxon>Tracheophyta</taxon>
        <taxon>Spermatophyta</taxon>
        <taxon>Magnoliopsida</taxon>
        <taxon>eudicotyledons</taxon>
        <taxon>Gunneridae</taxon>
        <taxon>Pentapetalae</taxon>
        <taxon>rosids</taxon>
        <taxon>fabids</taxon>
        <taxon>Malpighiales</taxon>
        <taxon>Salicaceae</taxon>
        <taxon>Saliceae</taxon>
        <taxon>Populus</taxon>
    </lineage>
</organism>
<sequence>MTKIFVDMRTNKRKEISVELMLEEIGKETCADTLNLWGLQTRPFEVTRARKAVTAEARVLGLKTQFLEYTDLLPCVDDFFFKNKYLSSLSFTIPTSSMVLEQDNNLIGLISYREVQSVFKEVRESGYYRTYMQSQEHSTFLVPSPTPTPVEERLVLYPRHALGSQLLTTKNNIRFTLLLSLFPVLYL</sequence>
<proteinExistence type="predicted"/>
<evidence type="ECO:0000313" key="2">
    <source>
        <dbReference type="Proteomes" id="UP000309997"/>
    </source>
</evidence>
<gene>
    <name evidence="1" type="ORF">D5086_016326</name>
</gene>
<comment type="caution">
    <text evidence="1">The sequence shown here is derived from an EMBL/GenBank/DDBJ whole genome shotgun (WGS) entry which is preliminary data.</text>
</comment>
<name>A0ACC4BV54_POPAL</name>
<accession>A0ACC4BV54</accession>
<dbReference type="EMBL" id="RCHU02000008">
    <property type="protein sequence ID" value="KAL3581994.1"/>
    <property type="molecule type" value="Genomic_DNA"/>
</dbReference>